<feature type="region of interest" description="Disordered" evidence="1">
    <location>
        <begin position="84"/>
        <end position="103"/>
    </location>
</feature>
<dbReference type="EMBL" id="RDPI01000033">
    <property type="protein sequence ID" value="MBF4374996.1"/>
    <property type="molecule type" value="Genomic_DNA"/>
</dbReference>
<keyword evidence="4" id="KW-1185">Reference proteome</keyword>
<dbReference type="RefSeq" id="WP_194664118.1">
    <property type="nucleotide sequence ID" value="NZ_RDPI01000033.1"/>
</dbReference>
<proteinExistence type="predicted"/>
<sequence length="103" mass="11804">MAGLFTKVEKKKRVDYKFKVEESTVKNIDEIQDKLNKVNEILTSQEESKLEFDLDDKMNATLKRTVAKGLKEISELYESLVAGERQSEEVDIDESETTNVSQS</sequence>
<dbReference type="EMBL" id="SCLC01000201">
    <property type="protein sequence ID" value="MBF4436547.1"/>
    <property type="molecule type" value="Genomic_DNA"/>
</dbReference>
<evidence type="ECO:0000313" key="2">
    <source>
        <dbReference type="EMBL" id="MBF4374996.1"/>
    </source>
</evidence>
<dbReference type="Proteomes" id="UP000786185">
    <property type="component" value="Unassembled WGS sequence"/>
</dbReference>
<evidence type="ECO:0000256" key="1">
    <source>
        <dbReference type="SAM" id="MobiDB-lite"/>
    </source>
</evidence>
<organism evidence="3 5">
    <name type="scientific">Vibrio anguillarum</name>
    <name type="common">Listonella anguillarum</name>
    <dbReference type="NCBI Taxonomy" id="55601"/>
    <lineage>
        <taxon>Bacteria</taxon>
        <taxon>Pseudomonadati</taxon>
        <taxon>Pseudomonadota</taxon>
        <taxon>Gammaproteobacteria</taxon>
        <taxon>Vibrionales</taxon>
        <taxon>Vibrionaceae</taxon>
        <taxon>Vibrio</taxon>
    </lineage>
</organism>
<reference evidence="3 4" key="1">
    <citation type="journal article" date="2021" name="PeerJ">
        <title>Analysis of 44 Vibrio anguillarum genomes reveals high genetic diversity.</title>
        <authorList>
            <person name="Hansen M.J."/>
            <person name="Dalsgaard I."/>
        </authorList>
    </citation>
    <scope>NUCLEOTIDE SEQUENCE</scope>
    <source>
        <strain evidence="2 4">040915-1/1B</strain>
        <strain evidence="3">850617-1/1</strain>
    </source>
</reference>
<dbReference type="Proteomes" id="UP000726136">
    <property type="component" value="Unassembled WGS sequence"/>
</dbReference>
<evidence type="ECO:0000313" key="5">
    <source>
        <dbReference type="Proteomes" id="UP000786185"/>
    </source>
</evidence>
<comment type="caution">
    <text evidence="3">The sequence shown here is derived from an EMBL/GenBank/DDBJ whole genome shotgun (WGS) entry which is preliminary data.</text>
</comment>
<protein>
    <submittedName>
        <fullName evidence="3">Uncharacterized protein</fullName>
    </submittedName>
</protein>
<evidence type="ECO:0000313" key="3">
    <source>
        <dbReference type="EMBL" id="MBF4436547.1"/>
    </source>
</evidence>
<accession>A0AAW4BJC4</accession>
<dbReference type="AlphaFoldDB" id="A0AAW4BJC4"/>
<evidence type="ECO:0000313" key="4">
    <source>
        <dbReference type="Proteomes" id="UP000726136"/>
    </source>
</evidence>
<name>A0AAW4BJC4_VIBAN</name>
<gene>
    <name evidence="2" type="ORF">EAY46_18175</name>
    <name evidence="3" type="ORF">ERJ77_19025</name>
</gene>